<evidence type="ECO:0000256" key="2">
    <source>
        <dbReference type="ARBA" id="ARBA00022679"/>
    </source>
</evidence>
<dbReference type="SUPFAM" id="SSF143985">
    <property type="entry name" value="L,D-transpeptidase pre-catalytic domain-like"/>
    <property type="match status" value="1"/>
</dbReference>
<comment type="caution">
    <text evidence="9">The sequence shown here is derived from an EMBL/GenBank/DDBJ whole genome shotgun (WGS) entry which is preliminary data.</text>
</comment>
<dbReference type="PROSITE" id="PS52029">
    <property type="entry name" value="LD_TPASE"/>
    <property type="match status" value="1"/>
</dbReference>
<dbReference type="GO" id="GO:0016740">
    <property type="term" value="F:transferase activity"/>
    <property type="evidence" value="ECO:0007669"/>
    <property type="project" value="UniProtKB-KW"/>
</dbReference>
<dbReference type="GO" id="GO:0005576">
    <property type="term" value="C:extracellular region"/>
    <property type="evidence" value="ECO:0007669"/>
    <property type="project" value="TreeGrafter"/>
</dbReference>
<evidence type="ECO:0000259" key="8">
    <source>
        <dbReference type="PROSITE" id="PS52029"/>
    </source>
</evidence>
<dbReference type="InterPro" id="IPR005490">
    <property type="entry name" value="LD_TPept_cat_dom"/>
</dbReference>
<proteinExistence type="predicted"/>
<evidence type="ECO:0000256" key="3">
    <source>
        <dbReference type="ARBA" id="ARBA00022960"/>
    </source>
</evidence>
<keyword evidence="10" id="KW-1185">Reference proteome</keyword>
<evidence type="ECO:0000256" key="6">
    <source>
        <dbReference type="PROSITE-ProRule" id="PRU01373"/>
    </source>
</evidence>
<evidence type="ECO:0000256" key="4">
    <source>
        <dbReference type="ARBA" id="ARBA00022984"/>
    </source>
</evidence>
<dbReference type="InterPro" id="IPR050979">
    <property type="entry name" value="LD-transpeptidase"/>
</dbReference>
<evidence type="ECO:0000256" key="5">
    <source>
        <dbReference type="ARBA" id="ARBA00023316"/>
    </source>
</evidence>
<keyword evidence="2" id="KW-0808">Transferase</keyword>
<keyword evidence="3 6" id="KW-0133">Cell shape</keyword>
<keyword evidence="7" id="KW-0175">Coiled coil</keyword>
<sequence length="456" mass="51150">MTKKKWLLIPLVLVLILVSFYCYQAIQFQNKFLDKTMIGNTDVSKLTKEEAKTKLNELVDAEVYRVLDNGEVFKEIPKKELGMEYDIDKTVNNAMSKQNSWLWFMSYIQAPEKEDLEAKGINKESLNKIMDSVNKELEAFNKNRKQTKNASVEQKDGKFQIIPEVQGDSIDTKKFISAAAKSIEKGESDIELTKFIEKPTILATDDNLKKELDNINKVAEINASYSINGQEVKIPKDKMASWVIFEDGKLNLKQDEVKKYVEELGATYNTSTNPSKFKSTKRGEVSVPAGALSWTIATDTEVAQLTEQILKGEDFSGRVPAFQGSGTPASSLIGNSYIEVDLQNQHMWYYKDGQVALETPVITGKPSTPTPPGVFYVWNKKRNEILRGEDYASPVDYWMPIDWTGVGIHDSPWQNDGAYGGNSFQTVGSHGCINTPPSVCAKLFDMIEVGVPVVVF</sequence>
<feature type="domain" description="L,D-TPase catalytic" evidence="8">
    <location>
        <begin position="336"/>
        <end position="456"/>
    </location>
</feature>
<feature type="active site" description="Nucleophile" evidence="6">
    <location>
        <position position="432"/>
    </location>
</feature>
<dbReference type="GO" id="GO:0071555">
    <property type="term" value="P:cell wall organization"/>
    <property type="evidence" value="ECO:0007669"/>
    <property type="project" value="UniProtKB-UniRule"/>
</dbReference>
<dbReference type="GO" id="GO:0008360">
    <property type="term" value="P:regulation of cell shape"/>
    <property type="evidence" value="ECO:0007669"/>
    <property type="project" value="UniProtKB-UniRule"/>
</dbReference>
<dbReference type="InterPro" id="IPR038063">
    <property type="entry name" value="Transpep_catalytic_dom"/>
</dbReference>
<dbReference type="PANTHER" id="PTHR30582:SF33">
    <property type="entry name" value="EXPORTED PROTEIN"/>
    <property type="match status" value="1"/>
</dbReference>
<dbReference type="GO" id="GO:0071972">
    <property type="term" value="F:peptidoglycan L,D-transpeptidase activity"/>
    <property type="evidence" value="ECO:0007669"/>
    <property type="project" value="TreeGrafter"/>
</dbReference>
<gene>
    <name evidence="9" type="ORF">CBF28_11435</name>
</gene>
<dbReference type="Pfam" id="PF03734">
    <property type="entry name" value="YkuD"/>
    <property type="match status" value="1"/>
</dbReference>
<dbReference type="InterPro" id="IPR022029">
    <property type="entry name" value="YoaR-like_PG-bd"/>
</dbReference>
<organism evidence="9 10">
    <name type="scientific">Vagococcus carniphilus</name>
    <dbReference type="NCBI Taxonomy" id="218144"/>
    <lineage>
        <taxon>Bacteria</taxon>
        <taxon>Bacillati</taxon>
        <taxon>Bacillota</taxon>
        <taxon>Bacilli</taxon>
        <taxon>Lactobacillales</taxon>
        <taxon>Enterococcaceae</taxon>
        <taxon>Vagococcus</taxon>
    </lineage>
</organism>
<name>A0A430AV95_9ENTE</name>
<dbReference type="Gene3D" id="3.10.20.800">
    <property type="match status" value="1"/>
</dbReference>
<dbReference type="Proteomes" id="UP000288028">
    <property type="component" value="Unassembled WGS sequence"/>
</dbReference>
<evidence type="ECO:0000313" key="9">
    <source>
        <dbReference type="EMBL" id="RSU11977.1"/>
    </source>
</evidence>
<accession>A0A430AV95</accession>
<dbReference type="AlphaFoldDB" id="A0A430AV95"/>
<feature type="coiled-coil region" evidence="7">
    <location>
        <begin position="123"/>
        <end position="150"/>
    </location>
</feature>
<protein>
    <recommendedName>
        <fullName evidence="8">L,D-TPase catalytic domain-containing protein</fullName>
    </recommendedName>
</protein>
<dbReference type="GeneID" id="95579193"/>
<dbReference type="InterPro" id="IPR038054">
    <property type="entry name" value="LD_TPept-like_central_sf"/>
</dbReference>
<comment type="pathway">
    <text evidence="1 6">Cell wall biogenesis; peptidoglycan biosynthesis.</text>
</comment>
<dbReference type="UniPathway" id="UPA00219"/>
<dbReference type="Gene3D" id="2.40.440.10">
    <property type="entry name" value="L,D-transpeptidase catalytic domain-like"/>
    <property type="match status" value="1"/>
</dbReference>
<evidence type="ECO:0000256" key="1">
    <source>
        <dbReference type="ARBA" id="ARBA00004752"/>
    </source>
</evidence>
<dbReference type="GO" id="GO:0018104">
    <property type="term" value="P:peptidoglycan-protein cross-linking"/>
    <property type="evidence" value="ECO:0007669"/>
    <property type="project" value="TreeGrafter"/>
</dbReference>
<keyword evidence="4 6" id="KW-0573">Peptidoglycan synthesis</keyword>
<dbReference type="OrthoDB" id="3176960at2"/>
<feature type="active site" description="Proton donor/acceptor" evidence="6">
    <location>
        <position position="409"/>
    </location>
</feature>
<dbReference type="Pfam" id="PF12229">
    <property type="entry name" value="PG_binding_4"/>
    <property type="match status" value="1"/>
</dbReference>
<dbReference type="EMBL" id="NGKB01000012">
    <property type="protein sequence ID" value="RSU11977.1"/>
    <property type="molecule type" value="Genomic_DNA"/>
</dbReference>
<dbReference type="SUPFAM" id="SSF141523">
    <property type="entry name" value="L,D-transpeptidase catalytic domain-like"/>
    <property type="match status" value="1"/>
</dbReference>
<reference evidence="9 10" key="1">
    <citation type="submission" date="2017-05" db="EMBL/GenBank/DDBJ databases">
        <title>Vagococcus spp. assemblies.</title>
        <authorList>
            <person name="Gulvik C.A."/>
        </authorList>
    </citation>
    <scope>NUCLEOTIDE SEQUENCE [LARGE SCALE GENOMIC DNA]</scope>
    <source>
        <strain evidence="9 10">SS1714</strain>
    </source>
</reference>
<keyword evidence="5 6" id="KW-0961">Cell wall biogenesis/degradation</keyword>
<dbReference type="PANTHER" id="PTHR30582">
    <property type="entry name" value="L,D-TRANSPEPTIDASE"/>
    <property type="match status" value="1"/>
</dbReference>
<evidence type="ECO:0000313" key="10">
    <source>
        <dbReference type="Proteomes" id="UP000288028"/>
    </source>
</evidence>
<evidence type="ECO:0000256" key="7">
    <source>
        <dbReference type="SAM" id="Coils"/>
    </source>
</evidence>
<dbReference type="CDD" id="cd16913">
    <property type="entry name" value="YkuD_like"/>
    <property type="match status" value="1"/>
</dbReference>
<dbReference type="RefSeq" id="WP_126795382.1">
    <property type="nucleotide sequence ID" value="NZ_CP060720.1"/>
</dbReference>